<proteinExistence type="predicted"/>
<dbReference type="InterPro" id="IPR051617">
    <property type="entry name" value="UNC-93-like_regulator"/>
</dbReference>
<keyword evidence="4 6" id="KW-0472">Membrane</keyword>
<reference evidence="7 8" key="1">
    <citation type="journal article" date="2016" name="BMC Genomics">
        <title>Genome sequencing and secondary metabolism of the postharvest pathogen Penicillium griseofulvum.</title>
        <authorList>
            <person name="Banani H."/>
            <person name="Marcet-Houben M."/>
            <person name="Ballester A.R."/>
            <person name="Abbruscato P."/>
            <person name="Gonzalez-Candelas L."/>
            <person name="Gabaldon T."/>
            <person name="Spadaro D."/>
        </authorList>
    </citation>
    <scope>NUCLEOTIDE SEQUENCE [LARGE SCALE GENOMIC DNA]</scope>
    <source>
        <strain evidence="7 8">PG3</strain>
    </source>
</reference>
<feature type="compositionally biased region" description="Polar residues" evidence="5">
    <location>
        <begin position="8"/>
        <end position="24"/>
    </location>
</feature>
<feature type="region of interest" description="Disordered" evidence="5">
    <location>
        <begin position="1"/>
        <end position="28"/>
    </location>
</feature>
<dbReference type="Pfam" id="PF07690">
    <property type="entry name" value="MFS_1"/>
    <property type="match status" value="1"/>
</dbReference>
<dbReference type="OMA" id="WRGRINL"/>
<feature type="transmembrane region" description="Helical" evidence="6">
    <location>
        <begin position="210"/>
        <end position="229"/>
    </location>
</feature>
<dbReference type="PANTHER" id="PTHR23294">
    <property type="entry name" value="ET TRANSLATION PRODUCT-RELATED"/>
    <property type="match status" value="1"/>
</dbReference>
<dbReference type="InterPro" id="IPR036259">
    <property type="entry name" value="MFS_trans_sf"/>
</dbReference>
<dbReference type="EMBL" id="LHQR01000029">
    <property type="protein sequence ID" value="KXG51750.1"/>
    <property type="molecule type" value="Genomic_DNA"/>
</dbReference>
<keyword evidence="8" id="KW-1185">Reference proteome</keyword>
<evidence type="ECO:0000256" key="1">
    <source>
        <dbReference type="ARBA" id="ARBA00004141"/>
    </source>
</evidence>
<evidence type="ECO:0000313" key="7">
    <source>
        <dbReference type="EMBL" id="KXG51750.1"/>
    </source>
</evidence>
<feature type="transmembrane region" description="Helical" evidence="6">
    <location>
        <begin position="303"/>
        <end position="321"/>
    </location>
</feature>
<sequence length="521" mass="57739">MTVKESPTIGTASETMKEPATQSEGFDHTAEASPRTIYSKVSGWYATPLFQLILVALICFLCPGMFNALSGMGGGGMTDATLVDKMNTALYVTSAFTSFFSGTIVNRLGVRLTLACGGIGYCIYVASLLASLHKHVPGFNIFAGFLLGVCSSLLWTAQGTIMVSYPLEHQKGRFFTLFWSIFNVGSCVGSLIVLANSINERKNVNVPDSTYIVFVVLTFLGSVIGLFMADAKKVVRSDGSRVILMKNPSWKSELVGLWTTLRSEPSVLLLFPMFWSSNWFISYQTNSVNSAYFNTRTKALNTFLYYIAHILGACFISTLDLNYFRRTIRARGMLVILFALTMIIHGGGYVFQKQYTRPPGGVKPSINTDWTDSNYGGPMFLYFSYGFYDVVWQGAVYWYVISLFLHINASNPWDLTRETNSFRYIGTISNSGRKSANYVGFYKGIQSAGAGVMWAWDSTHPAYMAEFASNWGLLAGSVICAAPMIWLKIKDHVAVEEDLVGTDEKLEDVKPVDTEMRERVA</sequence>
<dbReference type="AlphaFoldDB" id="A0A135LS20"/>
<organism evidence="7 8">
    <name type="scientific">Penicillium patulum</name>
    <name type="common">Penicillium griseofulvum</name>
    <dbReference type="NCBI Taxonomy" id="5078"/>
    <lineage>
        <taxon>Eukaryota</taxon>
        <taxon>Fungi</taxon>
        <taxon>Dikarya</taxon>
        <taxon>Ascomycota</taxon>
        <taxon>Pezizomycotina</taxon>
        <taxon>Eurotiomycetes</taxon>
        <taxon>Eurotiomycetidae</taxon>
        <taxon>Eurotiales</taxon>
        <taxon>Aspergillaceae</taxon>
        <taxon>Penicillium</taxon>
    </lineage>
</organism>
<dbReference type="InterPro" id="IPR011701">
    <property type="entry name" value="MFS"/>
</dbReference>
<dbReference type="GO" id="GO:0016020">
    <property type="term" value="C:membrane"/>
    <property type="evidence" value="ECO:0007669"/>
    <property type="project" value="UniProtKB-SubCell"/>
</dbReference>
<evidence type="ECO:0000256" key="2">
    <source>
        <dbReference type="ARBA" id="ARBA00022692"/>
    </source>
</evidence>
<feature type="transmembrane region" description="Helical" evidence="6">
    <location>
        <begin position="333"/>
        <end position="351"/>
    </location>
</feature>
<keyword evidence="3 6" id="KW-1133">Transmembrane helix</keyword>
<dbReference type="SUPFAM" id="SSF103473">
    <property type="entry name" value="MFS general substrate transporter"/>
    <property type="match status" value="1"/>
</dbReference>
<feature type="transmembrane region" description="Helical" evidence="6">
    <location>
        <begin position="138"/>
        <end position="157"/>
    </location>
</feature>
<evidence type="ECO:0000256" key="5">
    <source>
        <dbReference type="SAM" id="MobiDB-lite"/>
    </source>
</evidence>
<feature type="transmembrane region" description="Helical" evidence="6">
    <location>
        <begin position="86"/>
        <end position="105"/>
    </location>
</feature>
<dbReference type="GeneID" id="63712156"/>
<name>A0A135LS20_PENPA</name>
<evidence type="ECO:0000313" key="8">
    <source>
        <dbReference type="Proteomes" id="UP000070168"/>
    </source>
</evidence>
<keyword evidence="2 6" id="KW-0812">Transmembrane</keyword>
<evidence type="ECO:0000256" key="6">
    <source>
        <dbReference type="SAM" id="Phobius"/>
    </source>
</evidence>
<protein>
    <submittedName>
        <fullName evidence="7">Major facilitator superfamily domain, general substrate transporter</fullName>
    </submittedName>
</protein>
<dbReference type="OrthoDB" id="196103at2759"/>
<accession>A0A135LS20</accession>
<feature type="transmembrane region" description="Helical" evidence="6">
    <location>
        <begin position="112"/>
        <end position="132"/>
    </location>
</feature>
<dbReference type="RefSeq" id="XP_040650286.1">
    <property type="nucleotide sequence ID" value="XM_040796856.1"/>
</dbReference>
<dbReference type="PANTHER" id="PTHR23294:SF59">
    <property type="entry name" value="UNC93-LIKE PROTEIN C922.05C"/>
    <property type="match status" value="1"/>
</dbReference>
<feature type="transmembrane region" description="Helical" evidence="6">
    <location>
        <begin position="177"/>
        <end position="198"/>
    </location>
</feature>
<gene>
    <name evidence="7" type="ORF">PGRI_091430</name>
</gene>
<dbReference type="Gene3D" id="1.20.1250.20">
    <property type="entry name" value="MFS general substrate transporter like domains"/>
    <property type="match status" value="1"/>
</dbReference>
<comment type="caution">
    <text evidence="7">The sequence shown here is derived from an EMBL/GenBank/DDBJ whole genome shotgun (WGS) entry which is preliminary data.</text>
</comment>
<feature type="transmembrane region" description="Helical" evidence="6">
    <location>
        <begin position="44"/>
        <end position="66"/>
    </location>
</feature>
<comment type="subcellular location">
    <subcellularLocation>
        <location evidence="1">Membrane</location>
        <topology evidence="1">Multi-pass membrane protein</topology>
    </subcellularLocation>
</comment>
<evidence type="ECO:0000256" key="3">
    <source>
        <dbReference type="ARBA" id="ARBA00022989"/>
    </source>
</evidence>
<dbReference type="Proteomes" id="UP000070168">
    <property type="component" value="Unassembled WGS sequence"/>
</dbReference>
<evidence type="ECO:0000256" key="4">
    <source>
        <dbReference type="ARBA" id="ARBA00023136"/>
    </source>
</evidence>
<dbReference type="GO" id="GO:0022857">
    <property type="term" value="F:transmembrane transporter activity"/>
    <property type="evidence" value="ECO:0007669"/>
    <property type="project" value="InterPro"/>
</dbReference>